<keyword evidence="4" id="KW-0326">Glycosidase</keyword>
<keyword evidence="2" id="KW-0732">Signal</keyword>
<feature type="transmembrane region" description="Helical" evidence="5">
    <location>
        <begin position="12"/>
        <end position="33"/>
    </location>
</feature>
<organism evidence="8 9">
    <name type="scientific">Ktedonobacter robiniae</name>
    <dbReference type="NCBI Taxonomy" id="2778365"/>
    <lineage>
        <taxon>Bacteria</taxon>
        <taxon>Bacillati</taxon>
        <taxon>Chloroflexota</taxon>
        <taxon>Ktedonobacteria</taxon>
        <taxon>Ktedonobacterales</taxon>
        <taxon>Ktedonobacteraceae</taxon>
        <taxon>Ktedonobacter</taxon>
    </lineage>
</organism>
<comment type="similarity">
    <text evidence="1 4">Belongs to the glycosyl hydrolase 30 family.</text>
</comment>
<dbReference type="CDD" id="cd23342">
    <property type="entry name" value="beta-trefoil_FSCN_ZgPorA-like"/>
    <property type="match status" value="1"/>
</dbReference>
<dbReference type="EMBL" id="BNJG01000001">
    <property type="protein sequence ID" value="GHO51769.1"/>
    <property type="molecule type" value="Genomic_DNA"/>
</dbReference>
<keyword evidence="3 4" id="KW-0378">Hydrolase</keyword>
<dbReference type="Gene3D" id="2.60.40.1180">
    <property type="entry name" value="Golgi alpha-mannosidase II"/>
    <property type="match status" value="1"/>
</dbReference>
<dbReference type="RefSeq" id="WP_201368744.1">
    <property type="nucleotide sequence ID" value="NZ_BNJG01000001.1"/>
</dbReference>
<keyword evidence="9" id="KW-1185">Reference proteome</keyword>
<name>A0ABQ3UGC9_9CHLR</name>
<dbReference type="InterPro" id="IPR033452">
    <property type="entry name" value="GH30_C"/>
</dbReference>
<dbReference type="Gene3D" id="2.80.10.50">
    <property type="match status" value="1"/>
</dbReference>
<dbReference type="InterPro" id="IPR017853">
    <property type="entry name" value="GH"/>
</dbReference>
<feature type="domain" description="Glycosyl hydrolase family 30 beta sandwich" evidence="7">
    <location>
        <begin position="429"/>
        <end position="489"/>
    </location>
</feature>
<comment type="caution">
    <text evidence="8">The sequence shown here is derived from an EMBL/GenBank/DDBJ whole genome shotgun (WGS) entry which is preliminary data.</text>
</comment>
<dbReference type="PANTHER" id="PTHR11069">
    <property type="entry name" value="GLUCOSYLCERAMIDASE"/>
    <property type="match status" value="1"/>
</dbReference>
<dbReference type="SUPFAM" id="SSF51445">
    <property type="entry name" value="(Trans)glycosidases"/>
    <property type="match status" value="1"/>
</dbReference>
<dbReference type="Gene3D" id="3.20.20.80">
    <property type="entry name" value="Glycosidases"/>
    <property type="match status" value="1"/>
</dbReference>
<evidence type="ECO:0000259" key="6">
    <source>
        <dbReference type="Pfam" id="PF02055"/>
    </source>
</evidence>
<evidence type="ECO:0000256" key="2">
    <source>
        <dbReference type="ARBA" id="ARBA00022729"/>
    </source>
</evidence>
<dbReference type="Proteomes" id="UP000654345">
    <property type="component" value="Unassembled WGS sequence"/>
</dbReference>
<keyword evidence="5" id="KW-0472">Membrane</keyword>
<dbReference type="InterPro" id="IPR008999">
    <property type="entry name" value="Actin-crosslinking"/>
</dbReference>
<dbReference type="Pfam" id="PF02055">
    <property type="entry name" value="Glyco_hydro_30"/>
    <property type="match status" value="1"/>
</dbReference>
<accession>A0ABQ3UGC9</accession>
<dbReference type="Pfam" id="PF17189">
    <property type="entry name" value="Glyco_hydro_30C"/>
    <property type="match status" value="1"/>
</dbReference>
<dbReference type="InterPro" id="IPR013780">
    <property type="entry name" value="Glyco_hydro_b"/>
</dbReference>
<evidence type="ECO:0000256" key="3">
    <source>
        <dbReference type="ARBA" id="ARBA00022801"/>
    </source>
</evidence>
<dbReference type="InterPro" id="IPR033453">
    <property type="entry name" value="Glyco_hydro_30_TIM-barrel"/>
</dbReference>
<evidence type="ECO:0000313" key="9">
    <source>
        <dbReference type="Proteomes" id="UP000654345"/>
    </source>
</evidence>
<evidence type="ECO:0000256" key="5">
    <source>
        <dbReference type="SAM" id="Phobius"/>
    </source>
</evidence>
<dbReference type="SUPFAM" id="SSF51011">
    <property type="entry name" value="Glycosyl hydrolase domain"/>
    <property type="match status" value="1"/>
</dbReference>
<dbReference type="InterPro" id="IPR001139">
    <property type="entry name" value="Glyco_hydro_30"/>
</dbReference>
<evidence type="ECO:0000313" key="8">
    <source>
        <dbReference type="EMBL" id="GHO51769.1"/>
    </source>
</evidence>
<feature type="domain" description="Glycosyl hydrolase family 30 TIM-barrel" evidence="6">
    <location>
        <begin position="88"/>
        <end position="395"/>
    </location>
</feature>
<dbReference type="SUPFAM" id="SSF50405">
    <property type="entry name" value="Actin-crosslinking proteins"/>
    <property type="match status" value="1"/>
</dbReference>
<keyword evidence="5" id="KW-0812">Transmembrane</keyword>
<gene>
    <name evidence="8" type="ORF">KSB_02440</name>
</gene>
<evidence type="ECO:0008006" key="10">
    <source>
        <dbReference type="Google" id="ProtNLM"/>
    </source>
</evidence>
<evidence type="ECO:0000259" key="7">
    <source>
        <dbReference type="Pfam" id="PF17189"/>
    </source>
</evidence>
<evidence type="ECO:0000256" key="4">
    <source>
        <dbReference type="RuleBase" id="RU361188"/>
    </source>
</evidence>
<sequence>MFWSTFLRKVPVQVLHITVICIVIVSSVFALFLSTYQAHAAGETVSVWLTTGDLSTHLAQQSNLTFSSSNTSGNVITVNENQTYQQMDGFGASFTDSSAWLVYNKMSSSQRSTLMNNLFSSNSGIGLNFLRQPIGASDLTRPAPAVGEYSYDDMPSGQTDPTLAHFSIAHDSAYIIPVLQQALQINPALKIMGTPWSPPGWMKSTGSMEGGTLNTSAYSAYANYFVKYIQAYQAQGLPIYAITPQNEPLYVPNGYPGMSFPASDETNFIKNSLGPAFASNGITTKILGYDHNWDQSGYPTTILSDSTANPYTAGTAWHCYGGTVDAQTSVHNSFPNKDTWETECSGGSWENSNGFPNTMSLLIGVVRNWGKSVVRWGMVLDPNGQPNLGTGAACSTCRGVVSVDQNNGNVTYNGDYYGLGQASKFVIPGAYHIDSSAGSNGIQNVAFKNPDGTKVLVAYNSASSSQTFNVQWGGESFAYTLPAGAAVTFKWSGTQTGGGSGAPVGHTIWLKTTNNNNYVSARTDQSNTPLDANVTQVQAWEEFDVIDAGNGLIALRAHANNNYVSARKDQTNSPLEAIATQVQAWEEFMWLPQSNGTVSLQAVANNNYVSARTDQSNTPLDANVTQVQGWEQFTWGQVS</sequence>
<dbReference type="PRINTS" id="PR00843">
    <property type="entry name" value="GLHYDRLASE30"/>
</dbReference>
<protein>
    <recommendedName>
        <fullName evidence="10">Glucan endo-1,6-beta-glucosidase</fullName>
    </recommendedName>
</protein>
<proteinExistence type="inferred from homology"/>
<keyword evidence="5" id="KW-1133">Transmembrane helix</keyword>
<reference evidence="8 9" key="1">
    <citation type="journal article" date="2021" name="Int. J. Syst. Evol. Microbiol.">
        <title>Reticulibacter mediterranei gen. nov., sp. nov., within the new family Reticulibacteraceae fam. nov., and Ktedonospora formicarum gen. nov., sp. nov., Ktedonobacter robiniae sp. nov., Dictyobacter formicarum sp. nov. and Dictyobacter arantiisoli sp. nov., belonging to the class Ktedonobacteria.</title>
        <authorList>
            <person name="Yabe S."/>
            <person name="Zheng Y."/>
            <person name="Wang C.M."/>
            <person name="Sakai Y."/>
            <person name="Abe K."/>
            <person name="Yokota A."/>
            <person name="Donadio S."/>
            <person name="Cavaletti L."/>
            <person name="Monciardini P."/>
        </authorList>
    </citation>
    <scope>NUCLEOTIDE SEQUENCE [LARGE SCALE GENOMIC DNA]</scope>
    <source>
        <strain evidence="8 9">SOSP1-30</strain>
    </source>
</reference>
<dbReference type="PANTHER" id="PTHR11069:SF23">
    <property type="entry name" value="LYSOSOMAL ACID GLUCOSYLCERAMIDASE"/>
    <property type="match status" value="1"/>
</dbReference>
<evidence type="ECO:0000256" key="1">
    <source>
        <dbReference type="ARBA" id="ARBA00005382"/>
    </source>
</evidence>